<dbReference type="SUPFAM" id="SSF75615">
    <property type="entry name" value="Siroheme synthase middle domains-like"/>
    <property type="match status" value="1"/>
</dbReference>
<evidence type="ECO:0000256" key="1">
    <source>
        <dbReference type="ARBA" id="ARBA00005010"/>
    </source>
</evidence>
<keyword evidence="5" id="KW-0627">Porphyrin biosynthesis</keyword>
<evidence type="ECO:0000313" key="8">
    <source>
        <dbReference type="EMBL" id="GAE30800.1"/>
    </source>
</evidence>
<dbReference type="AlphaFoldDB" id="W4QFC4"/>
<dbReference type="InterPro" id="IPR006367">
    <property type="entry name" value="Sirohaem_synthase_N"/>
</dbReference>
<gene>
    <name evidence="8" type="ORF">JCM9152_2217</name>
</gene>
<dbReference type="Gene3D" id="3.40.50.720">
    <property type="entry name" value="NAD(P)-binding Rossmann-like Domain"/>
    <property type="match status" value="1"/>
</dbReference>
<keyword evidence="4" id="KW-0520">NAD</keyword>
<dbReference type="InterPro" id="IPR028281">
    <property type="entry name" value="Sirohaem_synthase_central"/>
</dbReference>
<dbReference type="GO" id="GO:0043115">
    <property type="term" value="F:precorrin-2 dehydrogenase activity"/>
    <property type="evidence" value="ECO:0007669"/>
    <property type="project" value="UniProtKB-EC"/>
</dbReference>
<comment type="catalytic activity">
    <reaction evidence="6">
        <text>precorrin-2 + NAD(+) = sirohydrochlorin + NADH + 2 H(+)</text>
        <dbReference type="Rhea" id="RHEA:15613"/>
        <dbReference type="ChEBI" id="CHEBI:15378"/>
        <dbReference type="ChEBI" id="CHEBI:57540"/>
        <dbReference type="ChEBI" id="CHEBI:57945"/>
        <dbReference type="ChEBI" id="CHEBI:58351"/>
        <dbReference type="ChEBI" id="CHEBI:58827"/>
        <dbReference type="EC" id="1.3.1.76"/>
    </reaction>
</comment>
<dbReference type="InterPro" id="IPR028161">
    <property type="entry name" value="Met8-like"/>
</dbReference>
<dbReference type="GO" id="GO:0019354">
    <property type="term" value="P:siroheme biosynthetic process"/>
    <property type="evidence" value="ECO:0007669"/>
    <property type="project" value="UniProtKB-UniPathway"/>
</dbReference>
<dbReference type="Gene3D" id="1.10.8.610">
    <property type="entry name" value="SirC, precorrin-2 dehydrogenase, C-terminal helical domain-like"/>
    <property type="match status" value="1"/>
</dbReference>
<evidence type="ECO:0000256" key="4">
    <source>
        <dbReference type="ARBA" id="ARBA00023027"/>
    </source>
</evidence>
<keyword evidence="3" id="KW-0560">Oxidoreductase</keyword>
<dbReference type="NCBIfam" id="TIGR01470">
    <property type="entry name" value="cysG_Nterm"/>
    <property type="match status" value="1"/>
</dbReference>
<organism evidence="8 9">
    <name type="scientific">Halalkalibacter hemicellulosilyticusJCM 9152</name>
    <dbReference type="NCBI Taxonomy" id="1236971"/>
    <lineage>
        <taxon>Bacteria</taxon>
        <taxon>Bacillati</taxon>
        <taxon>Bacillota</taxon>
        <taxon>Bacilli</taxon>
        <taxon>Bacillales</taxon>
        <taxon>Bacillaceae</taxon>
        <taxon>Halalkalibacter</taxon>
    </lineage>
</organism>
<evidence type="ECO:0000259" key="7">
    <source>
        <dbReference type="Pfam" id="PF14824"/>
    </source>
</evidence>
<evidence type="ECO:0000256" key="6">
    <source>
        <dbReference type="ARBA" id="ARBA00047561"/>
    </source>
</evidence>
<dbReference type="Proteomes" id="UP000018895">
    <property type="component" value="Unassembled WGS sequence"/>
</dbReference>
<dbReference type="SUPFAM" id="SSF51735">
    <property type="entry name" value="NAD(P)-binding Rossmann-fold domains"/>
    <property type="match status" value="1"/>
</dbReference>
<evidence type="ECO:0000256" key="5">
    <source>
        <dbReference type="ARBA" id="ARBA00023244"/>
    </source>
</evidence>
<dbReference type="GO" id="GO:0004325">
    <property type="term" value="F:ferrochelatase activity"/>
    <property type="evidence" value="ECO:0007669"/>
    <property type="project" value="InterPro"/>
</dbReference>
<evidence type="ECO:0000313" key="9">
    <source>
        <dbReference type="Proteomes" id="UP000018895"/>
    </source>
</evidence>
<name>W4QFC4_9BACI</name>
<proteinExistence type="predicted"/>
<sequence>MKRLPIVLALEGKKAVIVGGGRVAARHVEKLIHARMKEIIVYSPTVHDEFLVHINNETVTWVKEVIVEPRSFDADVLLLTTPNESLHRELYQYKKPYQLVYVATDHELSDIHFPLTIRRGDLTIALTTNGSSPLYTKRMKQKIEQNLDEHIEDDLAFLYEVRMRLRQMDISKEKRRRLLKMVVSDSVLRRSDRQLYVEELIRNKIFDEYDD</sequence>
<feature type="domain" description="Siroheme synthase central" evidence="7">
    <location>
        <begin position="119"/>
        <end position="145"/>
    </location>
</feature>
<reference evidence="8" key="1">
    <citation type="journal article" date="2014" name="Genome Announc.">
        <title>Draft Genome Sequences of Three Alkaliphilic Bacillus Strains, Bacillus wakoensis JCM 9140T, Bacillus akibai JCM 9157T, and Bacillus hemicellulosilyticus JCM 9152T.</title>
        <authorList>
            <person name="Yuki M."/>
            <person name="Oshima K."/>
            <person name="Suda W."/>
            <person name="Oshida Y."/>
            <person name="Kitamura K."/>
            <person name="Iida T."/>
            <person name="Hattori M."/>
            <person name="Ohkuma M."/>
        </authorList>
    </citation>
    <scope>NUCLEOTIDE SEQUENCE [LARGE SCALE GENOMIC DNA]</scope>
    <source>
        <strain evidence="8">JCM 9152</strain>
    </source>
</reference>
<dbReference type="InterPro" id="IPR036291">
    <property type="entry name" value="NAD(P)-bd_dom_sf"/>
</dbReference>
<protein>
    <recommendedName>
        <fullName evidence="2">precorrin-2 dehydrogenase</fullName>
        <ecNumber evidence="2">1.3.1.76</ecNumber>
    </recommendedName>
</protein>
<accession>W4QFC4</accession>
<dbReference type="EC" id="1.3.1.76" evidence="2"/>
<dbReference type="EMBL" id="BAUU01000013">
    <property type="protein sequence ID" value="GAE30800.1"/>
    <property type="molecule type" value="Genomic_DNA"/>
</dbReference>
<dbReference type="InterPro" id="IPR042518">
    <property type="entry name" value="SirC_C"/>
</dbReference>
<dbReference type="STRING" id="1236971.JCM9152_2217"/>
<dbReference type="Pfam" id="PF14824">
    <property type="entry name" value="Sirohm_synth_M"/>
    <property type="match status" value="1"/>
</dbReference>
<dbReference type="OrthoDB" id="9773765at2"/>
<evidence type="ECO:0000256" key="2">
    <source>
        <dbReference type="ARBA" id="ARBA00012400"/>
    </source>
</evidence>
<comment type="pathway">
    <text evidence="1">Porphyrin-containing compound metabolism; siroheme biosynthesis; sirohydrochlorin from precorrin-2: step 1/1.</text>
</comment>
<dbReference type="PANTHER" id="PTHR35330:SF1">
    <property type="entry name" value="SIROHEME BIOSYNTHESIS PROTEIN MET8"/>
    <property type="match status" value="1"/>
</dbReference>
<dbReference type="RefSeq" id="WP_035343746.1">
    <property type="nucleotide sequence ID" value="NZ_BAUU01000013.1"/>
</dbReference>
<dbReference type="PANTHER" id="PTHR35330">
    <property type="entry name" value="SIROHEME BIOSYNTHESIS PROTEIN MET8"/>
    <property type="match status" value="1"/>
</dbReference>
<dbReference type="UniPathway" id="UPA00262">
    <property type="reaction ID" value="UER00222"/>
</dbReference>
<evidence type="ECO:0000256" key="3">
    <source>
        <dbReference type="ARBA" id="ARBA00023002"/>
    </source>
</evidence>
<dbReference type="Pfam" id="PF13241">
    <property type="entry name" value="NAD_binding_7"/>
    <property type="match status" value="1"/>
</dbReference>
<comment type="caution">
    <text evidence="8">The sequence shown here is derived from an EMBL/GenBank/DDBJ whole genome shotgun (WGS) entry which is preliminary data.</text>
</comment>
<keyword evidence="9" id="KW-1185">Reference proteome</keyword>